<comment type="caution">
    <text evidence="2">The sequence shown here is derived from an EMBL/GenBank/DDBJ whole genome shotgun (WGS) entry which is preliminary data.</text>
</comment>
<dbReference type="InterPro" id="IPR013096">
    <property type="entry name" value="Cupin_2"/>
</dbReference>
<keyword evidence="2" id="KW-0560">Oxidoreductase</keyword>
<evidence type="ECO:0000259" key="1">
    <source>
        <dbReference type="Pfam" id="PF07883"/>
    </source>
</evidence>
<dbReference type="InterPro" id="IPR053146">
    <property type="entry name" value="QDO-like"/>
</dbReference>
<gene>
    <name evidence="2" type="ORF">BCL32_3439</name>
</gene>
<dbReference type="Gene3D" id="2.60.120.10">
    <property type="entry name" value="Jelly Rolls"/>
    <property type="match status" value="1"/>
</dbReference>
<dbReference type="RefSeq" id="WP_022714271.1">
    <property type="nucleotide sequence ID" value="NZ_ATTQ01000004.1"/>
</dbReference>
<organism evidence="2 3">
    <name type="scientific">Rhizobium mongolense USDA 1844</name>
    <dbReference type="NCBI Taxonomy" id="1079460"/>
    <lineage>
        <taxon>Bacteria</taxon>
        <taxon>Pseudomonadati</taxon>
        <taxon>Pseudomonadota</taxon>
        <taxon>Alphaproteobacteria</taxon>
        <taxon>Hyphomicrobiales</taxon>
        <taxon>Rhizobiaceae</taxon>
        <taxon>Rhizobium/Agrobacterium group</taxon>
        <taxon>Rhizobium</taxon>
    </lineage>
</organism>
<sequence length="168" mass="18544">MAIFNRAVVSLPGRERIARHLHDGQVFIHATAEETGGVLGMWETFSAPGTGPAPHMHTRETEVFRVIAGAYRFWCGNEVIDAPLGTTVVLPPNVPHAWKNISDATGRMMAVVTPGGFEHFFMELERTGANTPAAIRSVQERFGLVDVEMEVELYDQDRHLAVYRSGEG</sequence>
<dbReference type="EMBL" id="VISO01000003">
    <property type="protein sequence ID" value="TVZ63306.1"/>
    <property type="molecule type" value="Genomic_DNA"/>
</dbReference>
<dbReference type="PANTHER" id="PTHR36440:SF1">
    <property type="entry name" value="PUTATIVE (AFU_ORTHOLOGUE AFUA_8G07350)-RELATED"/>
    <property type="match status" value="1"/>
</dbReference>
<keyword evidence="2" id="KW-0223">Dioxygenase</keyword>
<dbReference type="InterPro" id="IPR014710">
    <property type="entry name" value="RmlC-like_jellyroll"/>
</dbReference>
<protein>
    <submittedName>
        <fullName evidence="2">Quercetin dioxygenase-like cupin family protein</fullName>
    </submittedName>
</protein>
<dbReference type="GO" id="GO:0051213">
    <property type="term" value="F:dioxygenase activity"/>
    <property type="evidence" value="ECO:0007669"/>
    <property type="project" value="UniProtKB-KW"/>
</dbReference>
<evidence type="ECO:0000313" key="2">
    <source>
        <dbReference type="EMBL" id="TVZ63306.1"/>
    </source>
</evidence>
<accession>A0A559SLT6</accession>
<dbReference type="PANTHER" id="PTHR36440">
    <property type="entry name" value="PUTATIVE (AFU_ORTHOLOGUE AFUA_8G07350)-RELATED"/>
    <property type="match status" value="1"/>
</dbReference>
<evidence type="ECO:0000313" key="3">
    <source>
        <dbReference type="Proteomes" id="UP000319824"/>
    </source>
</evidence>
<name>A0A559SLT6_9HYPH</name>
<dbReference type="InterPro" id="IPR011051">
    <property type="entry name" value="RmlC_Cupin_sf"/>
</dbReference>
<reference evidence="2 3" key="1">
    <citation type="submission" date="2019-06" db="EMBL/GenBank/DDBJ databases">
        <title>Pac Bio to generate improved reference genome sequences for organisms with transposon mutant libraries (support for FEBA project).</title>
        <authorList>
            <person name="Blow M."/>
        </authorList>
    </citation>
    <scope>NUCLEOTIDE SEQUENCE [LARGE SCALE GENOMIC DNA]</scope>
    <source>
        <strain evidence="2 3">USDA 1844</strain>
    </source>
</reference>
<feature type="domain" description="Cupin type-2" evidence="1">
    <location>
        <begin position="47"/>
        <end position="111"/>
    </location>
</feature>
<dbReference type="Pfam" id="PF07883">
    <property type="entry name" value="Cupin_2"/>
    <property type="match status" value="1"/>
</dbReference>
<proteinExistence type="predicted"/>
<dbReference type="SUPFAM" id="SSF51182">
    <property type="entry name" value="RmlC-like cupins"/>
    <property type="match status" value="1"/>
</dbReference>
<dbReference type="Proteomes" id="UP000319824">
    <property type="component" value="Unassembled WGS sequence"/>
</dbReference>
<dbReference type="AlphaFoldDB" id="A0A559SLT6"/>